<dbReference type="eggNOG" id="COG1846">
    <property type="taxonomic scope" value="Bacteria"/>
</dbReference>
<accession>Q11DV9</accession>
<evidence type="ECO:0000256" key="2">
    <source>
        <dbReference type="ARBA" id="ARBA00023125"/>
    </source>
</evidence>
<dbReference type="PANTHER" id="PTHR42756:SF1">
    <property type="entry name" value="TRANSCRIPTIONAL REPRESSOR OF EMRAB OPERON"/>
    <property type="match status" value="1"/>
</dbReference>
<proteinExistence type="predicted"/>
<dbReference type="SUPFAM" id="SSF46785">
    <property type="entry name" value="Winged helix' DNA-binding domain"/>
    <property type="match status" value="1"/>
</dbReference>
<evidence type="ECO:0000313" key="5">
    <source>
        <dbReference type="EMBL" id="ABG64416.1"/>
    </source>
</evidence>
<dbReference type="KEGG" id="mes:Meso_3044"/>
<name>Q11DV9_CHESB</name>
<organism evidence="5">
    <name type="scientific">Chelativorans sp. (strain BNC1)</name>
    <dbReference type="NCBI Taxonomy" id="266779"/>
    <lineage>
        <taxon>Bacteria</taxon>
        <taxon>Pseudomonadati</taxon>
        <taxon>Pseudomonadota</taxon>
        <taxon>Alphaproteobacteria</taxon>
        <taxon>Hyphomicrobiales</taxon>
        <taxon>Phyllobacteriaceae</taxon>
        <taxon>Chelativorans</taxon>
    </lineage>
</organism>
<keyword evidence="2" id="KW-0238">DNA-binding</keyword>
<dbReference type="PROSITE" id="PS50995">
    <property type="entry name" value="HTH_MARR_2"/>
    <property type="match status" value="1"/>
</dbReference>
<dbReference type="HOGENOM" id="CLU_083287_4_1_5"/>
<dbReference type="OrthoDB" id="8228089at2"/>
<sequence>MTRPDDVVEQALEAPSERPSMIDLGILEELTGFYLRAAYEACYNDFATVLGPDKLKPGSFALMSLIFENPGITQVELARGSGRDKSSVAIALRQLEDSGLIRRVRLEGDRRSYASYLTSAGETLYQRMIAKARTHIERVDAIVGPERKAILLTILKDIVDGLQAD</sequence>
<keyword evidence="3" id="KW-0804">Transcription</keyword>
<dbReference type="STRING" id="266779.Meso_3044"/>
<feature type="domain" description="HTH marR-type" evidence="4">
    <location>
        <begin position="27"/>
        <end position="160"/>
    </location>
</feature>
<dbReference type="SMART" id="SM00347">
    <property type="entry name" value="HTH_MARR"/>
    <property type="match status" value="1"/>
</dbReference>
<dbReference type="EMBL" id="CP000390">
    <property type="protein sequence ID" value="ABG64416.1"/>
    <property type="molecule type" value="Genomic_DNA"/>
</dbReference>
<dbReference type="PRINTS" id="PR00598">
    <property type="entry name" value="HTHMARR"/>
</dbReference>
<dbReference type="InterPro" id="IPR000835">
    <property type="entry name" value="HTH_MarR-typ"/>
</dbReference>
<dbReference type="GO" id="GO:0003677">
    <property type="term" value="F:DNA binding"/>
    <property type="evidence" value="ECO:0007669"/>
    <property type="project" value="UniProtKB-KW"/>
</dbReference>
<dbReference type="AlphaFoldDB" id="Q11DV9"/>
<dbReference type="Pfam" id="PF01047">
    <property type="entry name" value="MarR"/>
    <property type="match status" value="1"/>
</dbReference>
<gene>
    <name evidence="5" type="ordered locus">Meso_3044</name>
</gene>
<dbReference type="InterPro" id="IPR036390">
    <property type="entry name" value="WH_DNA-bd_sf"/>
</dbReference>
<keyword evidence="1" id="KW-0805">Transcription regulation</keyword>
<evidence type="ECO:0000256" key="1">
    <source>
        <dbReference type="ARBA" id="ARBA00023015"/>
    </source>
</evidence>
<dbReference type="PANTHER" id="PTHR42756">
    <property type="entry name" value="TRANSCRIPTIONAL REGULATOR, MARR"/>
    <property type="match status" value="1"/>
</dbReference>
<dbReference type="GO" id="GO:0003700">
    <property type="term" value="F:DNA-binding transcription factor activity"/>
    <property type="evidence" value="ECO:0007669"/>
    <property type="project" value="InterPro"/>
</dbReference>
<evidence type="ECO:0000256" key="3">
    <source>
        <dbReference type="ARBA" id="ARBA00023163"/>
    </source>
</evidence>
<protein>
    <submittedName>
        <fullName evidence="5">Transcriptional regulator, MarR family</fullName>
    </submittedName>
</protein>
<evidence type="ECO:0000259" key="4">
    <source>
        <dbReference type="PROSITE" id="PS50995"/>
    </source>
</evidence>
<dbReference type="Gene3D" id="1.10.10.10">
    <property type="entry name" value="Winged helix-like DNA-binding domain superfamily/Winged helix DNA-binding domain"/>
    <property type="match status" value="1"/>
</dbReference>
<reference evidence="5" key="1">
    <citation type="submission" date="2006-06" db="EMBL/GenBank/DDBJ databases">
        <title>Complete sequence of chromosome of Chelativorans sp. BNC1.</title>
        <authorList>
            <consortium name="US DOE Joint Genome Institute"/>
            <person name="Copeland A."/>
            <person name="Lucas S."/>
            <person name="Lapidus A."/>
            <person name="Barry K."/>
            <person name="Detter J.C."/>
            <person name="Glavina del Rio T."/>
            <person name="Hammon N."/>
            <person name="Israni S."/>
            <person name="Dalin E."/>
            <person name="Tice H."/>
            <person name="Pitluck S."/>
            <person name="Chertkov O."/>
            <person name="Brettin T."/>
            <person name="Bruce D."/>
            <person name="Han C."/>
            <person name="Tapia R."/>
            <person name="Gilna P."/>
            <person name="Schmutz J."/>
            <person name="Larimer F."/>
            <person name="Land M."/>
            <person name="Hauser L."/>
            <person name="Kyrpides N."/>
            <person name="Mikhailova N."/>
            <person name="Richardson P."/>
        </authorList>
    </citation>
    <scope>NUCLEOTIDE SEQUENCE</scope>
    <source>
        <strain evidence="5">BNC1</strain>
    </source>
</reference>
<dbReference type="InterPro" id="IPR036388">
    <property type="entry name" value="WH-like_DNA-bd_sf"/>
</dbReference>